<sequence length="823" mass="89428">MLQSLFRPAVALMRRVDFKRRILLIGGAFTLPILVTAYQLDAQWRSDIAFARQELKGTECLKPLLPLIQHIQQHRGAADGFLSGDASFRTTMQQKQSEIADDMRAVDAVMAKYGDEFKLKDKWDAVKQEWQTLQSQVERLSRAESFQRHTELVDKILTLRQDIADASELSLDPEMDTYYLMLAVVQRFPDAAEQMGRARSEGTAALADRKLNAEERAKLTAAYELASRQKRRALAGLERAMNYNPQLKSRIEQAVRTAQEKADAFLNLLNERVLQAAQLNLSPQEYFAAATAAIDALFDLTKTLSAELDNLLNARVQKLARQRALILTVTLAFIALAFGLFIGFYIATTDGLQQVIGNARKLSDEVFPELVAALQRLANGDLAYRAHIVVPHVALDSADGTEEGRLLKASAQLADSAQKMVDAYTASSQQLAQLVLQVSQVAQRLGDVSDQMATATQQVGAAVTQIANSVQQSAQGATEQAAAVARTQSAFEQLNRAIESIASGAQEQAKLVSDLARATDTIQQVLQGFTHVVSEGVAAATEAQRVAADNAQRLKRMLSAMETIRGAVETARQRVESMNRLMADIGKIVSTIADIAQQTNLLALNAAIEAARAGEQGRGFSVVADEVRKLAERSAQATKEIADLIATVQQGAEESVKAMEATYRQVTESTAAVGEAEQALGSIVEAVSKVQSQSAELEQARQEMTHALEQVFGAVQRLSAIAEQNAAATEELAATAADMNEQVRSVATVSEQTSAAMEEVSAATEEISAQAEEVAANAQQVAEISRHLLKAVRQFKLSDEPETEAPVAKREGDGYTVRALAHR</sequence>
<feature type="transmembrane region" description="Helical" evidence="4">
    <location>
        <begin position="22"/>
        <end position="40"/>
    </location>
</feature>
<dbReference type="Proteomes" id="UP000236173">
    <property type="component" value="Unassembled WGS sequence"/>
</dbReference>
<feature type="transmembrane region" description="Helical" evidence="4">
    <location>
        <begin position="324"/>
        <end position="346"/>
    </location>
</feature>
<dbReference type="GO" id="GO:0007165">
    <property type="term" value="P:signal transduction"/>
    <property type="evidence" value="ECO:0007669"/>
    <property type="project" value="UniProtKB-KW"/>
</dbReference>
<dbReference type="SUPFAM" id="SSF58104">
    <property type="entry name" value="Methyl-accepting chemotaxis protein (MCP) signaling domain"/>
    <property type="match status" value="2"/>
</dbReference>
<dbReference type="PANTHER" id="PTHR32089:SF112">
    <property type="entry name" value="LYSOZYME-LIKE PROTEIN-RELATED"/>
    <property type="match status" value="1"/>
</dbReference>
<protein>
    <submittedName>
        <fullName evidence="6">Methyl-accepting chemotaxis protein McpC</fullName>
    </submittedName>
</protein>
<gene>
    <name evidence="6" type="primary">mcpC</name>
    <name evidence="6" type="ORF">HRbin17_02280</name>
</gene>
<evidence type="ECO:0000256" key="3">
    <source>
        <dbReference type="SAM" id="Coils"/>
    </source>
</evidence>
<dbReference type="Pfam" id="PF08376">
    <property type="entry name" value="NIT"/>
    <property type="match status" value="1"/>
</dbReference>
<keyword evidence="1 2" id="KW-0807">Transducer</keyword>
<evidence type="ECO:0000313" key="7">
    <source>
        <dbReference type="Proteomes" id="UP000236173"/>
    </source>
</evidence>
<dbReference type="InterPro" id="IPR004089">
    <property type="entry name" value="MCPsignal_dom"/>
</dbReference>
<dbReference type="AlphaFoldDB" id="A0A2H5XEY7"/>
<name>A0A2H5XEY7_9BACT</name>
<dbReference type="SMART" id="SM00283">
    <property type="entry name" value="MA"/>
    <property type="match status" value="1"/>
</dbReference>
<proteinExistence type="predicted"/>
<dbReference type="Gene3D" id="1.10.287.950">
    <property type="entry name" value="Methyl-accepting chemotaxis protein"/>
    <property type="match status" value="3"/>
</dbReference>
<keyword evidence="4" id="KW-0812">Transmembrane</keyword>
<reference evidence="7" key="1">
    <citation type="submission" date="2017-09" db="EMBL/GenBank/DDBJ databases">
        <title>Metaegenomics of thermophilic ammonia-oxidizing enrichment culture.</title>
        <authorList>
            <person name="Kato S."/>
            <person name="Suzuki K."/>
        </authorList>
    </citation>
    <scope>NUCLEOTIDE SEQUENCE [LARGE SCALE GENOMIC DNA]</scope>
</reference>
<dbReference type="PANTHER" id="PTHR32089">
    <property type="entry name" value="METHYL-ACCEPTING CHEMOTAXIS PROTEIN MCPB"/>
    <property type="match status" value="1"/>
</dbReference>
<dbReference type="EMBL" id="BEHT01000036">
    <property type="protein sequence ID" value="GBC99749.1"/>
    <property type="molecule type" value="Genomic_DNA"/>
</dbReference>
<dbReference type="PROSITE" id="PS50111">
    <property type="entry name" value="CHEMOTAXIS_TRANSDUC_2"/>
    <property type="match status" value="1"/>
</dbReference>
<evidence type="ECO:0000259" key="5">
    <source>
        <dbReference type="PROSITE" id="PS50111"/>
    </source>
</evidence>
<dbReference type="InterPro" id="IPR013587">
    <property type="entry name" value="Nitrate/nitrite_sensing"/>
</dbReference>
<dbReference type="CDD" id="cd11386">
    <property type="entry name" value="MCP_signal"/>
    <property type="match status" value="1"/>
</dbReference>
<comment type="caution">
    <text evidence="6">The sequence shown here is derived from an EMBL/GenBank/DDBJ whole genome shotgun (WGS) entry which is preliminary data.</text>
</comment>
<keyword evidence="4" id="KW-1133">Transmembrane helix</keyword>
<evidence type="ECO:0000256" key="1">
    <source>
        <dbReference type="ARBA" id="ARBA00023224"/>
    </source>
</evidence>
<accession>A0A2H5XEY7</accession>
<dbReference type="GO" id="GO:0016020">
    <property type="term" value="C:membrane"/>
    <property type="evidence" value="ECO:0007669"/>
    <property type="project" value="InterPro"/>
</dbReference>
<dbReference type="Pfam" id="PF00015">
    <property type="entry name" value="MCPsignal"/>
    <property type="match status" value="1"/>
</dbReference>
<keyword evidence="3" id="KW-0175">Coiled coil</keyword>
<organism evidence="6 7">
    <name type="scientific">Candidatus Fervidibacter japonicus</name>
    <dbReference type="NCBI Taxonomy" id="2035412"/>
    <lineage>
        <taxon>Bacteria</taxon>
        <taxon>Candidatus Fervidibacterota</taxon>
        <taxon>Candidatus Fervidibacter</taxon>
    </lineage>
</organism>
<feature type="coiled-coil region" evidence="3">
    <location>
        <begin position="683"/>
        <end position="710"/>
    </location>
</feature>
<evidence type="ECO:0000256" key="4">
    <source>
        <dbReference type="SAM" id="Phobius"/>
    </source>
</evidence>
<evidence type="ECO:0000256" key="2">
    <source>
        <dbReference type="PROSITE-ProRule" id="PRU00284"/>
    </source>
</evidence>
<feature type="domain" description="Methyl-accepting transducer" evidence="5">
    <location>
        <begin position="455"/>
        <end position="719"/>
    </location>
</feature>
<evidence type="ECO:0000313" key="6">
    <source>
        <dbReference type="EMBL" id="GBC99749.1"/>
    </source>
</evidence>
<keyword evidence="4" id="KW-0472">Membrane</keyword>